<keyword evidence="1" id="KW-0479">Metal-binding</keyword>
<reference evidence="4 5" key="1">
    <citation type="submission" date="2018-06" db="EMBL/GenBank/DDBJ databases">
        <title>Complete Genomes of Monosporascus.</title>
        <authorList>
            <person name="Robinson A.J."/>
            <person name="Natvig D.O."/>
        </authorList>
    </citation>
    <scope>NUCLEOTIDE SEQUENCE [LARGE SCALE GENOMIC DNA]</scope>
    <source>
        <strain evidence="4 5">CBS 609.92</strain>
    </source>
</reference>
<proteinExistence type="predicted"/>
<organism evidence="4 5">
    <name type="scientific">Monosporascus cannonballus</name>
    <dbReference type="NCBI Taxonomy" id="155416"/>
    <lineage>
        <taxon>Eukaryota</taxon>
        <taxon>Fungi</taxon>
        <taxon>Dikarya</taxon>
        <taxon>Ascomycota</taxon>
        <taxon>Pezizomycotina</taxon>
        <taxon>Sordariomycetes</taxon>
        <taxon>Xylariomycetidae</taxon>
        <taxon>Xylariales</taxon>
        <taxon>Xylariales incertae sedis</taxon>
        <taxon>Monosporascus</taxon>
    </lineage>
</organism>
<evidence type="ECO:0000256" key="1">
    <source>
        <dbReference type="PROSITE-ProRule" id="PRU00042"/>
    </source>
</evidence>
<name>A0ABY0GS74_9PEZI</name>
<keyword evidence="1" id="KW-0863">Zinc-finger</keyword>
<dbReference type="Proteomes" id="UP000294003">
    <property type="component" value="Unassembled WGS sequence"/>
</dbReference>
<keyword evidence="1" id="KW-0862">Zinc</keyword>
<feature type="compositionally biased region" description="Low complexity" evidence="2">
    <location>
        <begin position="327"/>
        <end position="346"/>
    </location>
</feature>
<dbReference type="PROSITE" id="PS50157">
    <property type="entry name" value="ZINC_FINGER_C2H2_2"/>
    <property type="match status" value="1"/>
</dbReference>
<dbReference type="PROSITE" id="PS00028">
    <property type="entry name" value="ZINC_FINGER_C2H2_1"/>
    <property type="match status" value="1"/>
</dbReference>
<feature type="region of interest" description="Disordered" evidence="2">
    <location>
        <begin position="321"/>
        <end position="349"/>
    </location>
</feature>
<comment type="caution">
    <text evidence="4">The sequence shown here is derived from an EMBL/GenBank/DDBJ whole genome shotgun (WGS) entry which is preliminary data.</text>
</comment>
<gene>
    <name evidence="4" type="ORF">DL762_010096</name>
</gene>
<dbReference type="InterPro" id="IPR013087">
    <property type="entry name" value="Znf_C2H2_type"/>
</dbReference>
<dbReference type="EMBL" id="QJNS01000706">
    <property type="protein sequence ID" value="RYO75228.1"/>
    <property type="molecule type" value="Genomic_DNA"/>
</dbReference>
<keyword evidence="5" id="KW-1185">Reference proteome</keyword>
<accession>A0ABY0GS74</accession>
<feature type="domain" description="C2H2-type" evidence="3">
    <location>
        <begin position="386"/>
        <end position="409"/>
    </location>
</feature>
<evidence type="ECO:0000256" key="2">
    <source>
        <dbReference type="SAM" id="MobiDB-lite"/>
    </source>
</evidence>
<feature type="region of interest" description="Disordered" evidence="2">
    <location>
        <begin position="399"/>
        <end position="453"/>
    </location>
</feature>
<feature type="compositionally biased region" description="Polar residues" evidence="2">
    <location>
        <begin position="112"/>
        <end position="121"/>
    </location>
</feature>
<sequence length="453" mass="49200">MPTRTTPGHNALAPRFYSAGSEDMSPTFNQPAKAGAALEFAAGQMLIRPPEMAGTSVRRSILKQPAYEFNGATEIADTGIIELRDTSRAELGDTAISPVDNGSGNFPMLYSDNESLGSSQEPALGQKLSFREPATEISSPFVSPPERSPTSVSTASLENESNQKYALPDASLHNQESLLNGDNSLSAKTPEMSAIFTTFPGFDAPSQMQFHSATDVTFQQPWHMDPFTTPEMPVTTVFKHTSIHTAKPSVPPIVTSSSASNFELSPFGRGTQSQGFEAFNFAIASAPPSPAVTDLCDSFVNTDAKAGTIYLSDPQNDTGGFVSICDTSPSSQSATSSSNSNASFESQRPEHEDIKCSECDFRPSGKLKNHKAYLRKHLKTHKNTKVKCRNCDKVYSRQDNATQHAKKTHYRTNVTGGKRRHRSEGCNSGGILKRNKTRSENDQVNLRISSDKR</sequence>
<dbReference type="SMART" id="SM00355">
    <property type="entry name" value="ZnF_C2H2"/>
    <property type="match status" value="2"/>
</dbReference>
<dbReference type="Gene3D" id="3.30.160.60">
    <property type="entry name" value="Classic Zinc Finger"/>
    <property type="match status" value="1"/>
</dbReference>
<feature type="region of interest" description="Disordered" evidence="2">
    <location>
        <begin position="95"/>
        <end position="124"/>
    </location>
</feature>
<evidence type="ECO:0000313" key="5">
    <source>
        <dbReference type="Proteomes" id="UP000294003"/>
    </source>
</evidence>
<protein>
    <recommendedName>
        <fullName evidence="3">C2H2-type domain-containing protein</fullName>
    </recommendedName>
</protein>
<feature type="compositionally biased region" description="Polar residues" evidence="2">
    <location>
        <begin position="148"/>
        <end position="161"/>
    </location>
</feature>
<evidence type="ECO:0000259" key="3">
    <source>
        <dbReference type="PROSITE" id="PS50157"/>
    </source>
</evidence>
<evidence type="ECO:0000313" key="4">
    <source>
        <dbReference type="EMBL" id="RYO75228.1"/>
    </source>
</evidence>
<feature type="compositionally biased region" description="Polar residues" evidence="2">
    <location>
        <begin position="442"/>
        <end position="453"/>
    </location>
</feature>
<feature type="region of interest" description="Disordered" evidence="2">
    <location>
        <begin position="136"/>
        <end position="161"/>
    </location>
</feature>